<proteinExistence type="predicted"/>
<dbReference type="EMBL" id="GBRH01269818">
    <property type="protein sequence ID" value="JAD28077.1"/>
    <property type="molecule type" value="Transcribed_RNA"/>
</dbReference>
<name>A0A0A8YZQ4_ARUDO</name>
<evidence type="ECO:0000313" key="1">
    <source>
        <dbReference type="EMBL" id="JAD28077.1"/>
    </source>
</evidence>
<organism evidence="1">
    <name type="scientific">Arundo donax</name>
    <name type="common">Giant reed</name>
    <name type="synonym">Donax arundinaceus</name>
    <dbReference type="NCBI Taxonomy" id="35708"/>
    <lineage>
        <taxon>Eukaryota</taxon>
        <taxon>Viridiplantae</taxon>
        <taxon>Streptophyta</taxon>
        <taxon>Embryophyta</taxon>
        <taxon>Tracheophyta</taxon>
        <taxon>Spermatophyta</taxon>
        <taxon>Magnoliopsida</taxon>
        <taxon>Liliopsida</taxon>
        <taxon>Poales</taxon>
        <taxon>Poaceae</taxon>
        <taxon>PACMAD clade</taxon>
        <taxon>Arundinoideae</taxon>
        <taxon>Arundineae</taxon>
        <taxon>Arundo</taxon>
    </lineage>
</organism>
<reference evidence="1" key="1">
    <citation type="submission" date="2014-09" db="EMBL/GenBank/DDBJ databases">
        <authorList>
            <person name="Magalhaes I.L.F."/>
            <person name="Oliveira U."/>
            <person name="Santos F.R."/>
            <person name="Vidigal T.H.D.A."/>
            <person name="Brescovit A.D."/>
            <person name="Santos A.J."/>
        </authorList>
    </citation>
    <scope>NUCLEOTIDE SEQUENCE</scope>
    <source>
        <tissue evidence="1">Shoot tissue taken approximately 20 cm above the soil surface</tissue>
    </source>
</reference>
<accession>A0A0A8YZQ4</accession>
<protein>
    <submittedName>
        <fullName evidence="1">Uncharacterized protein</fullName>
    </submittedName>
</protein>
<sequence>MLHLLRFCCAACWLSSLSCCLSMILNYRTSVTSFISD</sequence>
<reference evidence="1" key="2">
    <citation type="journal article" date="2015" name="Data Brief">
        <title>Shoot transcriptome of the giant reed, Arundo donax.</title>
        <authorList>
            <person name="Barrero R.A."/>
            <person name="Guerrero F.D."/>
            <person name="Moolhuijzen P."/>
            <person name="Goolsby J.A."/>
            <person name="Tidwell J."/>
            <person name="Bellgard S.E."/>
            <person name="Bellgard M.I."/>
        </authorList>
    </citation>
    <scope>NUCLEOTIDE SEQUENCE</scope>
    <source>
        <tissue evidence="1">Shoot tissue taken approximately 20 cm above the soil surface</tissue>
    </source>
</reference>
<dbReference type="PROSITE" id="PS51257">
    <property type="entry name" value="PROKAR_LIPOPROTEIN"/>
    <property type="match status" value="1"/>
</dbReference>
<dbReference type="AlphaFoldDB" id="A0A0A8YZQ4"/>